<dbReference type="GO" id="GO:0005886">
    <property type="term" value="C:plasma membrane"/>
    <property type="evidence" value="ECO:0007669"/>
    <property type="project" value="UniProtKB-SubCell"/>
</dbReference>
<organism evidence="7">
    <name type="scientific">Escherichia coli</name>
    <dbReference type="NCBI Taxonomy" id="562"/>
    <lineage>
        <taxon>Bacteria</taxon>
        <taxon>Pseudomonadati</taxon>
        <taxon>Pseudomonadota</taxon>
        <taxon>Gammaproteobacteria</taxon>
        <taxon>Enterobacterales</taxon>
        <taxon>Enterobacteriaceae</taxon>
        <taxon>Escherichia</taxon>
    </lineage>
</organism>
<sequence length="191" mass="21739">MSFRLLVTCQSLKGSGYIAGFKLKLLTIYQNISQLNEIYGVEGAKTLMSAHPCRIIYAVSEEDDAKKISEKLGYITTKSTGSSKTSGRSTSKSSSESEAQRLVLQDWERWILKKNLSFLKVKTRLKLKALYFLDPYFMDRLMMVSPKLTELTASLNKTKKVLGVKGLKYPSKEKNAPSVSWSQRFYYMKKC</sequence>
<evidence type="ECO:0000256" key="4">
    <source>
        <dbReference type="ARBA" id="ARBA00022692"/>
    </source>
</evidence>
<geneLocation type="plasmid" evidence="7">
    <name>pKP_BO_OXA-181</name>
</geneLocation>
<dbReference type="RefSeq" id="WP_336433096.1">
    <property type="nucleotide sequence ID" value="NZ_MG228426.1"/>
</dbReference>
<evidence type="ECO:0000256" key="5">
    <source>
        <dbReference type="ARBA" id="ARBA00022989"/>
    </source>
</evidence>
<proteinExistence type="inferred from homology"/>
<dbReference type="Gene3D" id="3.40.50.300">
    <property type="entry name" value="P-loop containing nucleotide triphosphate hydrolases"/>
    <property type="match status" value="1"/>
</dbReference>
<dbReference type="AlphaFoldDB" id="A0A2K9UZL0"/>
<keyword evidence="5" id="KW-1133">Transmembrane helix</keyword>
<keyword evidence="4" id="KW-0812">Transmembrane</keyword>
<evidence type="ECO:0000313" key="7">
    <source>
        <dbReference type="EMBL" id="AUV50492.1"/>
    </source>
</evidence>
<dbReference type="PANTHER" id="PTHR37937:SF1">
    <property type="entry name" value="CONJUGATIVE TRANSFER: DNA TRANSPORT"/>
    <property type="match status" value="1"/>
</dbReference>
<evidence type="ECO:0000256" key="3">
    <source>
        <dbReference type="ARBA" id="ARBA00022475"/>
    </source>
</evidence>
<dbReference type="EMBL" id="MG228426">
    <property type="protein sequence ID" value="AUV50492.1"/>
    <property type="molecule type" value="Genomic_DNA"/>
</dbReference>
<comment type="similarity">
    <text evidence="2">Belongs to the VirD4/TraG family.</text>
</comment>
<dbReference type="PANTHER" id="PTHR37937">
    <property type="entry name" value="CONJUGATIVE TRANSFER: DNA TRANSPORT"/>
    <property type="match status" value="1"/>
</dbReference>
<dbReference type="SUPFAM" id="SSF52540">
    <property type="entry name" value="P-loop containing nucleoside triphosphate hydrolases"/>
    <property type="match status" value="1"/>
</dbReference>
<protein>
    <submittedName>
        <fullName evidence="7">Coupling protein VirD4, ATPase required for T-DNA transfer</fullName>
    </submittedName>
</protein>
<dbReference type="InterPro" id="IPR027417">
    <property type="entry name" value="P-loop_NTPase"/>
</dbReference>
<keyword evidence="7" id="KW-0614">Plasmid</keyword>
<accession>A0A2K9UZL0</accession>
<dbReference type="InterPro" id="IPR003688">
    <property type="entry name" value="TraG/VirD4"/>
</dbReference>
<keyword evidence="6" id="KW-0472">Membrane</keyword>
<evidence type="ECO:0000256" key="6">
    <source>
        <dbReference type="ARBA" id="ARBA00023136"/>
    </source>
</evidence>
<evidence type="ECO:0000256" key="1">
    <source>
        <dbReference type="ARBA" id="ARBA00004651"/>
    </source>
</evidence>
<dbReference type="InterPro" id="IPR051539">
    <property type="entry name" value="T4SS-coupling_protein"/>
</dbReference>
<comment type="subcellular location">
    <subcellularLocation>
        <location evidence="1">Cell membrane</location>
        <topology evidence="1">Multi-pass membrane protein</topology>
    </subcellularLocation>
</comment>
<name>A0A2K9UZL0_ECOLX</name>
<keyword evidence="3" id="KW-1003">Cell membrane</keyword>
<dbReference type="Pfam" id="PF02534">
    <property type="entry name" value="T4SS-DNA_transf"/>
    <property type="match status" value="1"/>
</dbReference>
<evidence type="ECO:0000256" key="2">
    <source>
        <dbReference type="ARBA" id="ARBA00008806"/>
    </source>
</evidence>
<reference evidence="7" key="1">
    <citation type="submission" date="2017-10" db="EMBL/GenBank/DDBJ databases">
        <title>Escherichia coli strain KP_ZA plasmid pBO_OXA-181, complete sequence.</title>
        <authorList>
            <person name="Gaibani P."/>
        </authorList>
    </citation>
    <scope>NUCLEOTIDE SEQUENCE</scope>
    <source>
        <strain evidence="7">BO15V</strain>
        <plasmid evidence="7">pKP_BO_OXA-181</plasmid>
    </source>
</reference>